<evidence type="ECO:0000313" key="2">
    <source>
        <dbReference type="EMBL" id="AFD04019.1"/>
    </source>
</evidence>
<accession>H9ABP9</accession>
<dbReference type="InterPro" id="IPR027417">
    <property type="entry name" value="P-loop_NTPase"/>
</dbReference>
<dbReference type="GO" id="GO:0005524">
    <property type="term" value="F:ATP binding"/>
    <property type="evidence" value="ECO:0007669"/>
    <property type="project" value="InterPro"/>
</dbReference>
<gene>
    <name evidence="2" type="primary">ORF8</name>
</gene>
<dbReference type="Proteomes" id="UP000007569">
    <property type="component" value="Segment"/>
</dbReference>
<organism evidence="2 3">
    <name type="scientific">Halorubrum pleomorphic virus 6</name>
    <dbReference type="NCBI Taxonomy" id="1156721"/>
    <lineage>
        <taxon>Viruses</taxon>
        <taxon>Monodnaviria</taxon>
        <taxon>Trapavirae</taxon>
        <taxon>Saleviricota</taxon>
        <taxon>Huolimaviricetes</taxon>
        <taxon>Haloruvirales</taxon>
        <taxon>Pleolipoviridae</taxon>
        <taxon>Alphapleolipovirus</taxon>
        <taxon>Alphapleolipovirus samutsakhonense</taxon>
    </lineage>
</organism>
<dbReference type="RefSeq" id="YP_005454292.1">
    <property type="nucleotide sequence ID" value="NC_017089.1"/>
</dbReference>
<keyword evidence="3" id="KW-1185">Reference proteome</keyword>
<dbReference type="EMBL" id="JN882266">
    <property type="protein sequence ID" value="AFD04019.1"/>
    <property type="molecule type" value="Genomic_DNA"/>
</dbReference>
<dbReference type="Gene3D" id="3.40.50.300">
    <property type="entry name" value="P-loop containing nucleotide triphosphate hydrolases"/>
    <property type="match status" value="1"/>
</dbReference>
<dbReference type="GO" id="GO:0016887">
    <property type="term" value="F:ATP hydrolysis activity"/>
    <property type="evidence" value="ECO:0007669"/>
    <property type="project" value="InterPro"/>
</dbReference>
<dbReference type="InterPro" id="IPR003959">
    <property type="entry name" value="ATPase_AAA_core"/>
</dbReference>
<protein>
    <submittedName>
        <fullName evidence="2">ORF8</fullName>
    </submittedName>
</protein>
<feature type="domain" description="ATPase AAA-type core" evidence="1">
    <location>
        <begin position="117"/>
        <end position="223"/>
    </location>
</feature>
<dbReference type="GeneID" id="11948279"/>
<dbReference type="Pfam" id="PF00004">
    <property type="entry name" value="AAA"/>
    <property type="match status" value="1"/>
</dbReference>
<dbReference type="SUPFAM" id="SSF52540">
    <property type="entry name" value="P-loop containing nucleoside triphosphate hydrolases"/>
    <property type="match status" value="1"/>
</dbReference>
<evidence type="ECO:0000313" key="3">
    <source>
        <dbReference type="Proteomes" id="UP000007569"/>
    </source>
</evidence>
<reference evidence="2 3" key="1">
    <citation type="journal article" date="2012" name="Nucleic Acids Res.">
        <title>Related haloarchaeal pleomorphic viruses contain different genome types.</title>
        <authorList>
            <person name="Sencilo A."/>
            <person name="Paulin L."/>
            <person name="Kellner S."/>
            <person name="Helm M."/>
            <person name="Roine E."/>
        </authorList>
    </citation>
    <scope>NUCLEOTIDE SEQUENCE [LARGE SCALE GENOMIC DNA]</scope>
</reference>
<dbReference type="KEGG" id="vg:11948279"/>
<proteinExistence type="predicted"/>
<evidence type="ECO:0000259" key="1">
    <source>
        <dbReference type="Pfam" id="PF00004"/>
    </source>
</evidence>
<sequence>MTDVDEGMLTAAKLAEQLAGRIETDRDLVHDAGTIPPEDVPMSVFLDDLDPDVADSELLNLVRRTQQSRMASEAIRSGNSMLLSNLVGITEQELEADQVSLVATLLEEIGGTRLTTVLLAGEPNTGKTNFGWLLTQLAREVHDDLVVLSNARASATDLRVATAHDLLAKLIEYKEVPKVVLIDEGSRHFDARHKSREVSAQWTPIHKAMSKLGVKAVIVIGHTGKDVAPEVKRITSLAGWKTEKDVVELYEDWPADSDRPDSPLVAGEVTSLEKSDVIYDADDPAPWSWNLDPDVFDGDYSWAEMGDLLARSVPDE</sequence>
<dbReference type="OrthoDB" id="12093at10239"/>
<name>H9ABP9_9VIRU</name>